<dbReference type="EMBL" id="CP022437">
    <property type="protein sequence ID" value="ASN06447.1"/>
    <property type="molecule type" value="Genomic_DNA"/>
</dbReference>
<keyword evidence="4" id="KW-1185">Reference proteome</keyword>
<name>A0A221MFM3_9BACI</name>
<dbReference type="GO" id="GO:0004062">
    <property type="term" value="F:aryl sulfotransferase activity"/>
    <property type="evidence" value="ECO:0007669"/>
    <property type="project" value="InterPro"/>
</dbReference>
<keyword evidence="1" id="KW-1133">Transmembrane helix</keyword>
<dbReference type="KEGG" id="vne:CFK40_16195"/>
<dbReference type="Proteomes" id="UP000204391">
    <property type="component" value="Chromosome"/>
</dbReference>
<dbReference type="InterPro" id="IPR038477">
    <property type="entry name" value="ASST_N_sf"/>
</dbReference>
<accession>A0A221MFM3</accession>
<proteinExistence type="predicted"/>
<gene>
    <name evidence="3" type="ORF">CFK40_16195</name>
</gene>
<dbReference type="InterPro" id="IPR010262">
    <property type="entry name" value="Arylsulfotransferase_bact"/>
</dbReference>
<keyword evidence="1" id="KW-0472">Membrane</keyword>
<feature type="transmembrane region" description="Helical" evidence="1">
    <location>
        <begin position="5"/>
        <end position="24"/>
    </location>
</feature>
<organism evidence="3 4">
    <name type="scientific">Virgibacillus necropolis</name>
    <dbReference type="NCBI Taxonomy" id="163877"/>
    <lineage>
        <taxon>Bacteria</taxon>
        <taxon>Bacillati</taxon>
        <taxon>Bacillota</taxon>
        <taxon>Bacilli</taxon>
        <taxon>Bacillales</taxon>
        <taxon>Bacillaceae</taxon>
        <taxon>Virgibacillus</taxon>
    </lineage>
</organism>
<dbReference type="RefSeq" id="WP_089533445.1">
    <property type="nucleotide sequence ID" value="NZ_CP022437.1"/>
</dbReference>
<dbReference type="InterPro" id="IPR035391">
    <property type="entry name" value="Arylsulfotran_N"/>
</dbReference>
<protein>
    <submittedName>
        <fullName evidence="3">Aryl-sulfate sulfotransferase</fullName>
    </submittedName>
</protein>
<reference evidence="3 4" key="1">
    <citation type="journal article" date="2003" name="Int. J. Syst. Evol. Microbiol.">
        <title>Virgibacillus carmonensis sp. nov., Virgibacillus necropolis sp. nov. and Virgibacillus picturae sp. nov., three novel species isolated from deteriorated mural paintings, transfer of the species of the genus salibacillus to Virgibacillus, as Virgibacillus marismortui comb. nov. and Virgibacillus salexigens comb. nov., and emended description of the genus Virgibacillus.</title>
        <authorList>
            <person name="Heyrman J."/>
            <person name="Logan N.A."/>
            <person name="Busse H.J."/>
            <person name="Balcaen A."/>
            <person name="Lebbe L."/>
            <person name="Rodriguez-Diaz M."/>
            <person name="Swings J."/>
            <person name="De Vos P."/>
        </authorList>
    </citation>
    <scope>NUCLEOTIDE SEQUENCE [LARGE SCALE GENOMIC DNA]</scope>
    <source>
        <strain evidence="3 4">LMG 19488</strain>
    </source>
</reference>
<evidence type="ECO:0000313" key="3">
    <source>
        <dbReference type="EMBL" id="ASN06447.1"/>
    </source>
</evidence>
<evidence type="ECO:0000259" key="2">
    <source>
        <dbReference type="Pfam" id="PF17425"/>
    </source>
</evidence>
<evidence type="ECO:0000313" key="4">
    <source>
        <dbReference type="Proteomes" id="UP000204391"/>
    </source>
</evidence>
<evidence type="ECO:0000256" key="1">
    <source>
        <dbReference type="SAM" id="Phobius"/>
    </source>
</evidence>
<dbReference type="AlphaFoldDB" id="A0A221MFM3"/>
<feature type="domain" description="Arylsulfotransferase N-terminal" evidence="2">
    <location>
        <begin position="73"/>
        <end position="157"/>
    </location>
</feature>
<sequence>MKKILIGALSGAVVVGAIFFFVMYREEDANQEQEVKGKRTVSADMELINEQNSIEKVIRTTYEQRSYDLSDPLVISDPYSAAPLTALVKFETGEPLEITVTVKGKTKGTDIVKTYNGYDTSHAIPVLGLYPDHENTVIVAGESEDGVVKQKTLSVTTEPLPEGFLTTELIESDPTKMENGLTFLIPSSELAYAVDSNGDVRWYSTFPNSHVLKRMENSNLLYVTKKGDKYNLILEMDMLGQVANAYEVTVSNYEGWGIIHHDAIELPNGNILATAHDGTQYIEDEMIEIDRETGELVDQLNFREIMPEDFYQEYDGPSAEDGDWFHQNAIWFDEDEGDILVSSRHQSLIMEMSYPEGEIDYILAAYEGWPEDYQDYLLEPIGEDFKFPGGPHSVMTLPDFDNNDATKDIMLFDNNIAVTRGDESVSEEYSRGVQYRINTEEMTVKEIWSYGKERGENFFSKYVSDANYLSETGNRLITSGYTQLEDGTMRSIVVEVTGEEDPEVVYELKVTGFEEGDHRQIYRAVRMPLYPEKWDFNLGQTG</sequence>
<dbReference type="Pfam" id="PF05935">
    <property type="entry name" value="Arylsulfotrans"/>
    <property type="match status" value="1"/>
</dbReference>
<dbReference type="OrthoDB" id="264813at2"/>
<dbReference type="PANTHER" id="PTHR35340">
    <property type="entry name" value="PQQ ENZYME REPEAT PROTEIN-RELATED"/>
    <property type="match status" value="1"/>
</dbReference>
<dbReference type="Gene3D" id="2.60.40.3100">
    <property type="entry name" value="Arylsulphate sulphotransferase monomer, N-terminal domain"/>
    <property type="match status" value="1"/>
</dbReference>
<keyword evidence="1" id="KW-0812">Transmembrane</keyword>
<keyword evidence="3" id="KW-0808">Transferase</keyword>
<dbReference type="PANTHER" id="PTHR35340:SF10">
    <property type="entry name" value="CYTOPLASMIC PROTEIN"/>
    <property type="match status" value="1"/>
</dbReference>
<dbReference type="Pfam" id="PF17425">
    <property type="entry name" value="Arylsulfotran_N"/>
    <property type="match status" value="1"/>
</dbReference>
<dbReference type="InterPro" id="IPR053143">
    <property type="entry name" value="Arylsulfate_ST"/>
</dbReference>